<comment type="caution">
    <text evidence="10">The sequence shown here is derived from an EMBL/GenBank/DDBJ whole genome shotgun (WGS) entry which is preliminary data.</text>
</comment>
<dbReference type="InterPro" id="IPR018011">
    <property type="entry name" value="Carb_sulfotrans_8-10"/>
</dbReference>
<keyword evidence="11" id="KW-1185">Reference proteome</keyword>
<evidence type="ECO:0000256" key="5">
    <source>
        <dbReference type="ARBA" id="ARBA00022989"/>
    </source>
</evidence>
<dbReference type="GO" id="GO:0008146">
    <property type="term" value="F:sulfotransferase activity"/>
    <property type="evidence" value="ECO:0007669"/>
    <property type="project" value="InterPro"/>
</dbReference>
<dbReference type="AlphaFoldDB" id="A0AAV2S0Q5"/>
<dbReference type="EC" id="2.8.2.-" evidence="9"/>
<dbReference type="InterPro" id="IPR005331">
    <property type="entry name" value="Sulfotransferase"/>
</dbReference>
<evidence type="ECO:0000313" key="10">
    <source>
        <dbReference type="EMBL" id="CAL4146931.1"/>
    </source>
</evidence>
<organism evidence="10 11">
    <name type="scientific">Meganyctiphanes norvegica</name>
    <name type="common">Northern krill</name>
    <name type="synonym">Thysanopoda norvegica</name>
    <dbReference type="NCBI Taxonomy" id="48144"/>
    <lineage>
        <taxon>Eukaryota</taxon>
        <taxon>Metazoa</taxon>
        <taxon>Ecdysozoa</taxon>
        <taxon>Arthropoda</taxon>
        <taxon>Crustacea</taxon>
        <taxon>Multicrustacea</taxon>
        <taxon>Malacostraca</taxon>
        <taxon>Eumalacostraca</taxon>
        <taxon>Eucarida</taxon>
        <taxon>Euphausiacea</taxon>
        <taxon>Euphausiidae</taxon>
        <taxon>Meganyctiphanes</taxon>
    </lineage>
</organism>
<sequence>MNEQLDCLVPRSNLLLRKCNNLIKNSRFTCKRQMPSYRDDEIKRRKLVSLILMFVVNSICFALFIYFAMWINEDTKPKTYKEKQENITAKNYSLITSARQYLSTPSSMIHEFNQSTVQQLEEALHRRKVQLGINCIAYASKIQLKQSEQHIKFRFPWSSLNRGHSYRLCNPNHGESRSWNRLVNKLHSQNIKSKKRVNILMVQHPLERLISVYNDLFLGGEPLYKYDTAWRNKTKSSQSWDTRWREYWLPALYSTKRIHLKGLDDSLTPKKAVNFLKISYGLYDMANSTASNESFTFEDFVKHVIKSQEFGYQQDQWIPSSLSCKVCNTEYDYVLLLEKSSVELPYLLQKMGFDIDTYKNIYNPKEFSDTYSYYYKNLPKDMLMKLVEMYYLDFVLFGYSTGDFYL</sequence>
<dbReference type="Pfam" id="PF03567">
    <property type="entry name" value="Sulfotransfer_2"/>
    <property type="match status" value="1"/>
</dbReference>
<comment type="subcellular location">
    <subcellularLocation>
        <location evidence="1 9">Golgi apparatus membrane</location>
        <topology evidence="1 9">Single-pass type II membrane protein</topology>
    </subcellularLocation>
</comment>
<keyword evidence="5 9" id="KW-1133">Transmembrane helix</keyword>
<accession>A0AAV2S0Q5</accession>
<keyword evidence="7 9" id="KW-0472">Membrane</keyword>
<name>A0AAV2S0Q5_MEGNR</name>
<evidence type="ECO:0000313" key="11">
    <source>
        <dbReference type="Proteomes" id="UP001497623"/>
    </source>
</evidence>
<keyword evidence="8 9" id="KW-0325">Glycoprotein</keyword>
<feature type="transmembrane region" description="Helical" evidence="9">
    <location>
        <begin position="47"/>
        <end position="71"/>
    </location>
</feature>
<keyword evidence="9" id="KW-0735">Signal-anchor</keyword>
<keyword evidence="3 9" id="KW-0808">Transferase</keyword>
<comment type="similarity">
    <text evidence="2 9">Belongs to the sulfotransferase 2 family.</text>
</comment>
<protein>
    <recommendedName>
        <fullName evidence="9">Carbohydrate sulfotransferase</fullName>
        <ecNumber evidence="9">2.8.2.-</ecNumber>
    </recommendedName>
</protein>
<dbReference type="EMBL" id="CAXKWB010035664">
    <property type="protein sequence ID" value="CAL4146931.1"/>
    <property type="molecule type" value="Genomic_DNA"/>
</dbReference>
<evidence type="ECO:0000256" key="4">
    <source>
        <dbReference type="ARBA" id="ARBA00022692"/>
    </source>
</evidence>
<evidence type="ECO:0000256" key="1">
    <source>
        <dbReference type="ARBA" id="ARBA00004323"/>
    </source>
</evidence>
<evidence type="ECO:0000256" key="9">
    <source>
        <dbReference type="RuleBase" id="RU364020"/>
    </source>
</evidence>
<keyword evidence="4 9" id="KW-0812">Transmembrane</keyword>
<keyword evidence="6 9" id="KW-0333">Golgi apparatus</keyword>
<dbReference type="GO" id="GO:0016051">
    <property type="term" value="P:carbohydrate biosynthetic process"/>
    <property type="evidence" value="ECO:0007669"/>
    <property type="project" value="InterPro"/>
</dbReference>
<dbReference type="PANTHER" id="PTHR12137:SF54">
    <property type="entry name" value="CARBOHYDRATE SULFOTRANSFERASE"/>
    <property type="match status" value="1"/>
</dbReference>
<evidence type="ECO:0000256" key="8">
    <source>
        <dbReference type="ARBA" id="ARBA00023180"/>
    </source>
</evidence>
<dbReference type="Proteomes" id="UP001497623">
    <property type="component" value="Unassembled WGS sequence"/>
</dbReference>
<keyword evidence="9" id="KW-0119">Carbohydrate metabolism</keyword>
<evidence type="ECO:0000256" key="6">
    <source>
        <dbReference type="ARBA" id="ARBA00023034"/>
    </source>
</evidence>
<dbReference type="PANTHER" id="PTHR12137">
    <property type="entry name" value="CARBOHYDRATE SULFOTRANSFERASE"/>
    <property type="match status" value="1"/>
</dbReference>
<evidence type="ECO:0000256" key="2">
    <source>
        <dbReference type="ARBA" id="ARBA00006339"/>
    </source>
</evidence>
<proteinExistence type="inferred from homology"/>
<dbReference type="GO" id="GO:0000139">
    <property type="term" value="C:Golgi membrane"/>
    <property type="evidence" value="ECO:0007669"/>
    <property type="project" value="UniProtKB-SubCell"/>
</dbReference>
<evidence type="ECO:0000256" key="3">
    <source>
        <dbReference type="ARBA" id="ARBA00022679"/>
    </source>
</evidence>
<gene>
    <name evidence="10" type="ORF">MNOR_LOCUS29950</name>
</gene>
<reference evidence="10 11" key="1">
    <citation type="submission" date="2024-05" db="EMBL/GenBank/DDBJ databases">
        <authorList>
            <person name="Wallberg A."/>
        </authorList>
    </citation>
    <scope>NUCLEOTIDE SEQUENCE [LARGE SCALE GENOMIC DNA]</scope>
</reference>
<evidence type="ECO:0000256" key="7">
    <source>
        <dbReference type="ARBA" id="ARBA00023136"/>
    </source>
</evidence>